<feature type="transmembrane region" description="Helical" evidence="5">
    <location>
        <begin position="2300"/>
        <end position="2320"/>
    </location>
</feature>
<evidence type="ECO:0000256" key="2">
    <source>
        <dbReference type="ARBA" id="ARBA00022737"/>
    </source>
</evidence>
<feature type="domain" description="PSI" evidence="7">
    <location>
        <begin position="24"/>
        <end position="68"/>
    </location>
</feature>
<proteinExistence type="predicted"/>
<evidence type="ECO:0000313" key="8">
    <source>
        <dbReference type="EMBL" id="CAD8049420.1"/>
    </source>
</evidence>
<dbReference type="InterPro" id="IPR002895">
    <property type="entry name" value="Paramecium_SA"/>
</dbReference>
<keyword evidence="5" id="KW-0812">Transmembrane</keyword>
<evidence type="ECO:0000256" key="4">
    <source>
        <dbReference type="ARBA" id="ARBA00023180"/>
    </source>
</evidence>
<feature type="chain" id="PRO_5035740819" description="PSI domain-containing protein" evidence="6">
    <location>
        <begin position="20"/>
        <end position="2497"/>
    </location>
</feature>
<keyword evidence="2" id="KW-0677">Repeat</keyword>
<keyword evidence="5" id="KW-0472">Membrane</keyword>
<reference evidence="8" key="1">
    <citation type="submission" date="2021-01" db="EMBL/GenBank/DDBJ databases">
        <authorList>
            <consortium name="Genoscope - CEA"/>
            <person name="William W."/>
        </authorList>
    </citation>
    <scope>NUCLEOTIDE SEQUENCE</scope>
</reference>
<accession>A0A8S1K1L7</accession>
<sequence>MQIKEALLFLLILQSLQQGQNICVCGHLGNQEKCAQSIICKWDGLQCSLKEATEYITKITQLDPSNCKIYPQEKCNTLENCGFHLNQCTEFQDCSIFQKDQCSDSSYRCVSDGEKCIEVKECEDYMTNTACQNKNKDGKYCGWDISNIPNCKKITDCSLLPEYFKSDQECRQAISYCTVSKKSYGCQESGESCNDQQNENQCITNRDQQIKCYWNPYQKSCKDLKCENLIGQTDEACKKILSKCTTNGVTCTDRKRCQDAQNIEACITDENNNKCAYNKKQCTIKNCSTASQEYSNYYLCQGYDQKLDCVSVKGGGCKNRPSTCIGFEQELDCDLQQQLGCMWYDDKCFVKQCSYAPQSYGQSECKKFGICIGKYGGGCQDYPETCDLIQHQEFCEFDKAGNWCKWSQNKCVQLICTNFIYPAYDTHEKCQAVSKKCTYSSQLGNCVDYLCEAIPDQVPCLQDYNGNKCMRRFGCIDKQCSKAPIEYNTNSKCEEWISNCTVNVLVFGSNKLLKGCTMKKSICEEYYEQQCYTTKSGQKCKWSINQCIAKQCSDAELTYVTNEDCLQYKLKLITPPCILKVSGNGCQDWPTQCTYLGNQRQCNYGLYDGTQCYWDGSSCKSKICSNAATTLNSNILCNEFNPSCILDSDSMGCRDRPADLLCSDASDSPLFDSHQKCYAWNNKCTVKPIVGCVEKSNLCSDYLFNQCSYTISGQKCTWNNTLKVCTDIDCESLQFSYSINNQNCENYDINCTVSRPTCIEIKLNCNQYTDQQSCVINQKFENCLWNGSTNICSEVQCETNTWAQNESQCFGWKQGFKCQFKLNSNGTYGPGCETRKTDCSYLSELACNKTVLQNGSRCLYTGICTTIGSEDCSSISTQGIQQHHICQYHAEYCIGNLQNEYGRCQHKYYCGSYGYSLCNFMHTNYNDCVYDSDYNYCRYKPYCDSIQNYSKCSVSGVGIQCYWDDYCRIMECSMISRFSDYQCFDVSKQCRYDGVSCVDLRDCYDIQNRLPSECNVSITIYGEKCFHNGSICRYRTCNDFTSPIDNYQCYRWVRYCIKDASSSYCISPSCTGFTDIYQCLRNGCKWQYGYGCIQNIRCSYNTTATLNYDCELLSPICKLNYRHGQGCEFRSCADITNSDVCNISRNYHWVYCIYSSQIGQCIHLKCISILSQSTCQNAYGYYDNDQTFVSKCYWCNNTCSHTNSCSSTIKNPPLSHNDCFFQNPNQTITYEVSTCTYKQLQCTDYIYYKECVSTITGQKCQWDTNQNPSCIDYCLTKSQAGLTHTLCQAYHKQCVANSTSSQCIFLDCNNYTTESICNSITNFCMWEPIDSKCVKFETYLYCHRFNLEADCNTGYNSDNNGCLWNSIDSRCENRTCDNYVGVPPTSLQDCKTWLKHCEFDQTNNVCIQDCTGAPKSQNYDTISECENYYLDKSCTIVPGLRQCQDLFIECSLYLIDQMCNYDSSYNVCYWSIEKNKCFTLDCSILDSINNSHLKCNQMSKKCTVNSGLSGCIELDDCINYTIQQQCIIDKNGIDCEWQNNSCLIKTCQTATLGLYTPTACQTYFSMSICTSNNNSDGCFEGLDACKKYNKEACSLTGQVNSQGIPCFWDKEQGRCREKTCSNAPSNLKSNEECEGFLEYKLCQLIGCKQMQCNDYAYRNDETCKYAMENFKCTTNGYECVERASCDYALLEDACTFDSQMNECQWFDHPQYLCVLKSCDTASIQFNTHIECENYLKGCTNKNEGGCTILKTCTEIKTQDGCKKDINNEECIWDTFYQKCFKNECEGFCGDGMIQIPNEECDDGNYLPYDGCYDCKIQCPLGCNSCNGFICEKCNAIKGYYYNQKSEECETKCGDKIVNGQEYCDDGNDIEYDGCYKCEYSCDIYCLNCFQGQCIECLEGFYENGPYCKSKCGDGILNPYFEECDDGNIKIEDGCNQYCIIETNWRCKVIQSLSECYYLVYPKITLTLLTKQTEQTQDVMLTFSEKVKLNSPQVTSEDFLNQIQVFITNKQSVDFSFSVVPINQISYELNEVSYRITLTIKEQIIKPNLKVQIKSIYLVNEYDNKLLIDSQDLILNDSYVVSDSSKSVAASAAFLSQLIIYSVLSLAVVSFLSGNLEILFNLIDVLQQLSYIRYININFPYHLDLYFDVFSFVTIQPLLDSVKINTFFEDYFNIETPEIFAFGKFNMFGINAYFGLNFQSFLVCLILGFGNYLIAIIITYILKKPKIGWGDTPNKIKRYFYLITMKIYSLLFSTSFSYMKYFFFSGLIRIVLSNYYDLTFSALLQVINFKTETALLKYSSLLACATLILNASIILIFYASLSKKNVFQKNLFVLVDGLNIGRNQWNKQFNTVNLFKKLCFIYSLILLQGNPFFQTLLISFISASFAIYVLLLQPFQHQFENYKIIVTEFCLSFNTLSFIIYCIPEILSNNQIFNMLGWLNIILFSVILTFCLGLDTYSQFLQLKRIYDRATRPLIKKPKLKVQTLKLFTVIGDNEISF</sequence>
<dbReference type="InterPro" id="IPR011936">
    <property type="entry name" value="Myxo_disulph_rpt"/>
</dbReference>
<comment type="caution">
    <text evidence="8">The sequence shown here is derived from an EMBL/GenBank/DDBJ whole genome shotgun (WGS) entry which is preliminary data.</text>
</comment>
<dbReference type="SMART" id="SM00639">
    <property type="entry name" value="PSA"/>
    <property type="match status" value="16"/>
</dbReference>
<gene>
    <name evidence="8" type="ORF">PSON_ATCC_30995.1.T0040108</name>
</gene>
<keyword evidence="3" id="KW-1015">Disulfide bond</keyword>
<feature type="transmembrane region" description="Helical" evidence="5">
    <location>
        <begin position="2238"/>
        <end position="2260"/>
    </location>
</feature>
<feature type="transmembrane region" description="Helical" evidence="5">
    <location>
        <begin position="2434"/>
        <end position="2456"/>
    </location>
</feature>
<dbReference type="Proteomes" id="UP000692954">
    <property type="component" value="Unassembled WGS sequence"/>
</dbReference>
<dbReference type="OrthoDB" id="291007at2759"/>
<dbReference type="InterPro" id="IPR016201">
    <property type="entry name" value="PSI"/>
</dbReference>
<evidence type="ECO:0000256" key="5">
    <source>
        <dbReference type="SAM" id="Phobius"/>
    </source>
</evidence>
<evidence type="ECO:0000256" key="6">
    <source>
        <dbReference type="SAM" id="SignalP"/>
    </source>
</evidence>
<feature type="domain" description="PSI" evidence="7">
    <location>
        <begin position="192"/>
        <end position="245"/>
    </location>
</feature>
<keyword evidence="9" id="KW-1185">Reference proteome</keyword>
<feature type="domain" description="PSI" evidence="7">
    <location>
        <begin position="1584"/>
        <end position="1634"/>
    </location>
</feature>
<evidence type="ECO:0000259" key="7">
    <source>
        <dbReference type="SMART" id="SM00423"/>
    </source>
</evidence>
<dbReference type="SMART" id="SM00423">
    <property type="entry name" value="PSI"/>
    <property type="match status" value="5"/>
</dbReference>
<dbReference type="Pfam" id="PF01508">
    <property type="entry name" value="Paramecium_SA"/>
    <property type="match status" value="14"/>
</dbReference>
<name>A0A8S1K1L7_9CILI</name>
<dbReference type="PANTHER" id="PTHR38934:SF6">
    <property type="entry name" value="CHROMOSOME UNDETERMINED SCAFFOLD_176, WHOLE GENOME SHOTGUN SEQUENCE"/>
    <property type="match status" value="1"/>
</dbReference>
<evidence type="ECO:0000313" key="9">
    <source>
        <dbReference type="Proteomes" id="UP000692954"/>
    </source>
</evidence>
<feature type="transmembrane region" description="Helical" evidence="5">
    <location>
        <begin position="2371"/>
        <end position="2391"/>
    </location>
</feature>
<feature type="domain" description="PSI" evidence="7">
    <location>
        <begin position="764"/>
        <end position="810"/>
    </location>
</feature>
<evidence type="ECO:0000256" key="3">
    <source>
        <dbReference type="ARBA" id="ARBA00023157"/>
    </source>
</evidence>
<organism evidence="8 9">
    <name type="scientific">Paramecium sonneborni</name>
    <dbReference type="NCBI Taxonomy" id="65129"/>
    <lineage>
        <taxon>Eukaryota</taxon>
        <taxon>Sar</taxon>
        <taxon>Alveolata</taxon>
        <taxon>Ciliophora</taxon>
        <taxon>Intramacronucleata</taxon>
        <taxon>Oligohymenophorea</taxon>
        <taxon>Peniculida</taxon>
        <taxon>Parameciidae</taxon>
        <taxon>Paramecium</taxon>
    </lineage>
</organism>
<keyword evidence="5" id="KW-1133">Transmembrane helix</keyword>
<feature type="transmembrane region" description="Helical" evidence="5">
    <location>
        <begin position="2197"/>
        <end position="2217"/>
    </location>
</feature>
<dbReference type="EMBL" id="CAJJDN010000004">
    <property type="protein sequence ID" value="CAD8049420.1"/>
    <property type="molecule type" value="Genomic_DNA"/>
</dbReference>
<feature type="transmembrane region" description="Helical" evidence="5">
    <location>
        <begin position="2403"/>
        <end position="2422"/>
    </location>
</feature>
<evidence type="ECO:0000256" key="1">
    <source>
        <dbReference type="ARBA" id="ARBA00022729"/>
    </source>
</evidence>
<dbReference type="NCBIfam" id="TIGR02232">
    <property type="entry name" value="myxo_disulf_rpt"/>
    <property type="match status" value="1"/>
</dbReference>
<feature type="transmembrane region" description="Helical" evidence="5">
    <location>
        <begin position="2097"/>
        <end position="2119"/>
    </location>
</feature>
<keyword evidence="4" id="KW-0325">Glycoprotein</keyword>
<feature type="signal peptide" evidence="6">
    <location>
        <begin position="1"/>
        <end position="19"/>
    </location>
</feature>
<feature type="domain" description="PSI" evidence="7">
    <location>
        <begin position="1307"/>
        <end position="1363"/>
    </location>
</feature>
<keyword evidence="1 6" id="KW-0732">Signal</keyword>
<dbReference type="PANTHER" id="PTHR38934">
    <property type="entry name" value="HYPHALLY REGULATED CELL WALL PROTEIN 1"/>
    <property type="match status" value="1"/>
</dbReference>
<protein>
    <recommendedName>
        <fullName evidence="7">PSI domain-containing protein</fullName>
    </recommendedName>
</protein>